<keyword evidence="1" id="KW-0479">Metal-binding</keyword>
<dbReference type="PANTHER" id="PTHR10827:SF98">
    <property type="entry name" value="45 KDA CALCIUM-BINDING PROTEIN"/>
    <property type="match status" value="1"/>
</dbReference>
<evidence type="ECO:0000256" key="2">
    <source>
        <dbReference type="ARBA" id="ARBA00022737"/>
    </source>
</evidence>
<dbReference type="Proteomes" id="UP000694865">
    <property type="component" value="Unplaced"/>
</dbReference>
<feature type="domain" description="EF-hand" evidence="4">
    <location>
        <begin position="103"/>
        <end position="138"/>
    </location>
</feature>
<dbReference type="SUPFAM" id="SSF47473">
    <property type="entry name" value="EF-hand"/>
    <property type="match status" value="1"/>
</dbReference>
<dbReference type="PROSITE" id="PS00018">
    <property type="entry name" value="EF_HAND_1"/>
    <property type="match status" value="2"/>
</dbReference>
<keyword evidence="2" id="KW-0677">Repeat</keyword>
<evidence type="ECO:0000313" key="5">
    <source>
        <dbReference type="Proteomes" id="UP000694865"/>
    </source>
</evidence>
<dbReference type="InterPro" id="IPR002048">
    <property type="entry name" value="EF_hand_dom"/>
</dbReference>
<protein>
    <submittedName>
        <fullName evidence="6">Calumenin-A-like</fullName>
    </submittedName>
</protein>
<accession>A0ABM0MU48</accession>
<evidence type="ECO:0000313" key="6">
    <source>
        <dbReference type="RefSeq" id="XP_006823539.1"/>
    </source>
</evidence>
<keyword evidence="5" id="KW-1185">Reference proteome</keyword>
<sequence>MISWNEVLIFNFGVAEDTNDKQYKDNTQEIEQDQLRFDLADDNNDGLLTVEECFVFLHPELYNHMKDLITWKFFAEYDKDKDGSISLVEYIGKKSRHEEKWVSKANKAKKAFEIIDSNKNGKLEVPEALAVLLPNYHRDAQDEASKIMKNVDENGDGQLSLKEVKKHYKVFTENEHVDFTSQLRRIRDEL</sequence>
<dbReference type="InterPro" id="IPR011992">
    <property type="entry name" value="EF-hand-dom_pair"/>
</dbReference>
<dbReference type="PANTHER" id="PTHR10827">
    <property type="entry name" value="RETICULOCALBIN"/>
    <property type="match status" value="1"/>
</dbReference>
<dbReference type="InterPro" id="IPR018247">
    <property type="entry name" value="EF_Hand_1_Ca_BS"/>
</dbReference>
<gene>
    <name evidence="6" type="primary">LOC100367901</name>
</gene>
<feature type="domain" description="EF-hand" evidence="4">
    <location>
        <begin position="28"/>
        <end position="63"/>
    </location>
</feature>
<evidence type="ECO:0000259" key="4">
    <source>
        <dbReference type="PROSITE" id="PS50222"/>
    </source>
</evidence>
<reference evidence="6" key="1">
    <citation type="submission" date="2025-08" db="UniProtKB">
        <authorList>
            <consortium name="RefSeq"/>
        </authorList>
    </citation>
    <scope>IDENTIFICATION</scope>
    <source>
        <tissue evidence="6">Testes</tissue>
    </source>
</reference>
<dbReference type="Gene3D" id="1.10.238.10">
    <property type="entry name" value="EF-hand"/>
    <property type="match status" value="2"/>
</dbReference>
<organism evidence="5 6">
    <name type="scientific">Saccoglossus kowalevskii</name>
    <name type="common">Acorn worm</name>
    <dbReference type="NCBI Taxonomy" id="10224"/>
    <lineage>
        <taxon>Eukaryota</taxon>
        <taxon>Metazoa</taxon>
        <taxon>Hemichordata</taxon>
        <taxon>Enteropneusta</taxon>
        <taxon>Harrimaniidae</taxon>
        <taxon>Saccoglossus</taxon>
    </lineage>
</organism>
<dbReference type="PROSITE" id="PS50222">
    <property type="entry name" value="EF_HAND_2"/>
    <property type="match status" value="4"/>
</dbReference>
<dbReference type="GeneID" id="100367901"/>
<evidence type="ECO:0000256" key="1">
    <source>
        <dbReference type="ARBA" id="ARBA00022723"/>
    </source>
</evidence>
<keyword evidence="3" id="KW-0106">Calcium</keyword>
<evidence type="ECO:0000256" key="3">
    <source>
        <dbReference type="ARBA" id="ARBA00022837"/>
    </source>
</evidence>
<dbReference type="SMART" id="SM00054">
    <property type="entry name" value="EFh"/>
    <property type="match status" value="4"/>
</dbReference>
<feature type="domain" description="EF-hand" evidence="4">
    <location>
        <begin position="65"/>
        <end position="100"/>
    </location>
</feature>
<name>A0ABM0MU48_SACKO</name>
<feature type="domain" description="EF-hand" evidence="4">
    <location>
        <begin position="139"/>
        <end position="174"/>
    </location>
</feature>
<dbReference type="RefSeq" id="XP_006823539.1">
    <property type="nucleotide sequence ID" value="XM_006823476.1"/>
</dbReference>
<dbReference type="Pfam" id="PF13499">
    <property type="entry name" value="EF-hand_7"/>
    <property type="match status" value="2"/>
</dbReference>
<proteinExistence type="predicted"/>